<evidence type="ECO:0000313" key="2">
    <source>
        <dbReference type="EMBL" id="TMR08143.1"/>
    </source>
</evidence>
<dbReference type="EMBL" id="VCKX01000700">
    <property type="protein sequence ID" value="TMR08143.1"/>
    <property type="molecule type" value="Genomic_DNA"/>
</dbReference>
<organism evidence="2 3">
    <name type="scientific">Nonomuraea zeae</name>
    <dbReference type="NCBI Taxonomy" id="1642303"/>
    <lineage>
        <taxon>Bacteria</taxon>
        <taxon>Bacillati</taxon>
        <taxon>Actinomycetota</taxon>
        <taxon>Actinomycetes</taxon>
        <taxon>Streptosporangiales</taxon>
        <taxon>Streptosporangiaceae</taxon>
        <taxon>Nonomuraea</taxon>
    </lineage>
</organism>
<dbReference type="AlphaFoldDB" id="A0A5S4EX03"/>
<feature type="compositionally biased region" description="Low complexity" evidence="1">
    <location>
        <begin position="60"/>
        <end position="81"/>
    </location>
</feature>
<feature type="region of interest" description="Disordered" evidence="1">
    <location>
        <begin position="18"/>
        <end position="81"/>
    </location>
</feature>
<gene>
    <name evidence="2" type="ORF">ETD85_62480</name>
</gene>
<evidence type="ECO:0000313" key="3">
    <source>
        <dbReference type="Proteomes" id="UP000306628"/>
    </source>
</evidence>
<comment type="caution">
    <text evidence="2">The sequence shown here is derived from an EMBL/GenBank/DDBJ whole genome shotgun (WGS) entry which is preliminary data.</text>
</comment>
<feature type="compositionally biased region" description="Polar residues" evidence="1">
    <location>
        <begin position="35"/>
        <end position="44"/>
    </location>
</feature>
<sequence length="81" mass="7692">MAGTLVVALALAGGVLYAGPTMFGSTPPKDGNAARASTSITATGPRTDPPANPQTDTQNGSPTGPPTGSATAAPTPTAITG</sequence>
<evidence type="ECO:0000256" key="1">
    <source>
        <dbReference type="SAM" id="MobiDB-lite"/>
    </source>
</evidence>
<name>A0A5S4EX03_9ACTN</name>
<feature type="non-terminal residue" evidence="2">
    <location>
        <position position="81"/>
    </location>
</feature>
<reference evidence="2 3" key="1">
    <citation type="submission" date="2019-05" db="EMBL/GenBank/DDBJ databases">
        <title>Draft genome sequence of Nonomuraea zeae DSM 100528.</title>
        <authorList>
            <person name="Saricaoglu S."/>
            <person name="Isik K."/>
        </authorList>
    </citation>
    <scope>NUCLEOTIDE SEQUENCE [LARGE SCALE GENOMIC DNA]</scope>
    <source>
        <strain evidence="2 3">DSM 100528</strain>
    </source>
</reference>
<protein>
    <submittedName>
        <fullName evidence="2">Uncharacterized protein</fullName>
    </submittedName>
</protein>
<dbReference type="RefSeq" id="WP_206059663.1">
    <property type="nucleotide sequence ID" value="NZ_VCKX01000700.1"/>
</dbReference>
<dbReference type="Proteomes" id="UP000306628">
    <property type="component" value="Unassembled WGS sequence"/>
</dbReference>
<accession>A0A5S4EX03</accession>
<proteinExistence type="predicted"/>
<keyword evidence="3" id="KW-1185">Reference proteome</keyword>